<evidence type="ECO:0000256" key="1">
    <source>
        <dbReference type="SAM" id="MobiDB-lite"/>
    </source>
</evidence>
<accession>A0A9I9E526</accession>
<reference evidence="2" key="1">
    <citation type="submission" date="2023-03" db="UniProtKB">
        <authorList>
            <consortium name="EnsemblPlants"/>
        </authorList>
    </citation>
    <scope>IDENTIFICATION</scope>
</reference>
<evidence type="ECO:0000313" key="2">
    <source>
        <dbReference type="EnsemblPlants" id="MELO3C028889.2.1"/>
    </source>
</evidence>
<name>A0A9I9E526_CUCME</name>
<sequence length="108" mass="12474">MEIRKRTSSSSSWATDCTGGSNRQHQPQVFFLLRFFIDFLSGINPKILLLFGYLFEAGFICIKNQVYACGAYEYTCHIPPFKIQPPPLNLELNCIGELKMMSRKRYLL</sequence>
<dbReference type="EnsemblPlants" id="MELO3C028889.2.1">
    <property type="protein sequence ID" value="MELO3C028889.2.1"/>
    <property type="gene ID" value="MELO3C028889.2"/>
</dbReference>
<dbReference type="AlphaFoldDB" id="A0A9I9E526"/>
<feature type="compositionally biased region" description="Polar residues" evidence="1">
    <location>
        <begin position="8"/>
        <end position="23"/>
    </location>
</feature>
<protein>
    <submittedName>
        <fullName evidence="2">Uncharacterized protein</fullName>
    </submittedName>
</protein>
<organism evidence="2">
    <name type="scientific">Cucumis melo</name>
    <name type="common">Muskmelon</name>
    <dbReference type="NCBI Taxonomy" id="3656"/>
    <lineage>
        <taxon>Eukaryota</taxon>
        <taxon>Viridiplantae</taxon>
        <taxon>Streptophyta</taxon>
        <taxon>Embryophyta</taxon>
        <taxon>Tracheophyta</taxon>
        <taxon>Spermatophyta</taxon>
        <taxon>Magnoliopsida</taxon>
        <taxon>eudicotyledons</taxon>
        <taxon>Gunneridae</taxon>
        <taxon>Pentapetalae</taxon>
        <taxon>rosids</taxon>
        <taxon>fabids</taxon>
        <taxon>Cucurbitales</taxon>
        <taxon>Cucurbitaceae</taxon>
        <taxon>Benincaseae</taxon>
        <taxon>Cucumis</taxon>
    </lineage>
</organism>
<feature type="region of interest" description="Disordered" evidence="1">
    <location>
        <begin position="1"/>
        <end position="23"/>
    </location>
</feature>
<proteinExistence type="predicted"/>
<dbReference type="Gramene" id="MELO3C028889.2.1">
    <property type="protein sequence ID" value="MELO3C028889.2.1"/>
    <property type="gene ID" value="MELO3C028889.2"/>
</dbReference>